<proteinExistence type="predicted"/>
<dbReference type="KEGG" id="brh:RBRH_01074"/>
<dbReference type="STRING" id="882378.RBRH_01074"/>
<dbReference type="AlphaFoldDB" id="E5AP69"/>
<reference evidence="2 3" key="1">
    <citation type="journal article" date="2011" name="J. Bacteriol.">
        <title>Complete genome sequence of Burkholderia rhizoxinica, an endosymbiont of Rhizopus microsporus.</title>
        <authorList>
            <person name="Lackner G."/>
            <person name="Moebius N."/>
            <person name="Partida-Martinez L."/>
            <person name="Hertweck C."/>
        </authorList>
    </citation>
    <scope>NUCLEOTIDE SEQUENCE [LARGE SCALE GENOMIC DNA]</scope>
    <source>
        <strain evidence="3">DSM 19002 / CIP 109453 / HKI 454</strain>
    </source>
</reference>
<evidence type="ECO:0000313" key="3">
    <source>
        <dbReference type="Proteomes" id="UP000007437"/>
    </source>
</evidence>
<gene>
    <name evidence="2" type="ordered locus">RBRH_01074</name>
</gene>
<evidence type="ECO:0000256" key="1">
    <source>
        <dbReference type="SAM" id="MobiDB-lite"/>
    </source>
</evidence>
<dbReference type="HOGENOM" id="CLU_1718903_0_0_4"/>
<dbReference type="Proteomes" id="UP000007437">
    <property type="component" value="Chromosome"/>
</dbReference>
<sequence length="152" mass="16946">MEPAALSAACRANKKSPARQYGRGCANAAMPRGAVHDASSATAPGSVTSNRCRRYRGGSPPFVVRHASPSHRDGGVHGAFWCSRRWRPPARTLSRQARTPPRASMPRLARMPRKRRTDQRSMRSAAYSCRTPFPNARNSRAWLQKRDGQQHR</sequence>
<name>E5AP69_MYCRK</name>
<organism evidence="2 3">
    <name type="scientific">Mycetohabitans rhizoxinica (strain DSM 19002 / CIP 109453 / HKI 454)</name>
    <name type="common">Paraburkholderia rhizoxinica</name>
    <dbReference type="NCBI Taxonomy" id="882378"/>
    <lineage>
        <taxon>Bacteria</taxon>
        <taxon>Pseudomonadati</taxon>
        <taxon>Pseudomonadota</taxon>
        <taxon>Betaproteobacteria</taxon>
        <taxon>Burkholderiales</taxon>
        <taxon>Burkholderiaceae</taxon>
        <taxon>Mycetohabitans</taxon>
    </lineage>
</organism>
<protein>
    <submittedName>
        <fullName evidence="2">Uncharacterized protein</fullName>
    </submittedName>
</protein>
<feature type="region of interest" description="Disordered" evidence="1">
    <location>
        <begin position="90"/>
        <end position="152"/>
    </location>
</feature>
<dbReference type="EMBL" id="FR687359">
    <property type="protein sequence ID" value="CBW74401.1"/>
    <property type="molecule type" value="Genomic_DNA"/>
</dbReference>
<accession>E5AP69</accession>
<evidence type="ECO:0000313" key="2">
    <source>
        <dbReference type="EMBL" id="CBW74401.1"/>
    </source>
</evidence>